<dbReference type="AlphaFoldDB" id="A0A329DW10"/>
<sequence length="329" mass="37650">MERMSSELIQKQYLADEHVARYKHFSSFMFGKVVDCACGIGYASKLVMLNDNVDNYTGIDISEDAIETANSHFLMESNAVQFKLGSILDIPEHDRSVDTFISMETLEHLEESNVALALCEIKRVLKNDGVFIGSVPIDQHDEKCKSVYGESPYHITRFNYDKLQTLLTSEFDNVYIGKMTREVISLFETASSDTSTEVGVELLNADYPVEHGSYLFICSNKDYDFSSTGKLYLSQSLVEYDEEQVMPYIKSMRNAEDLALKRAEIIEDMEAHYTKEVLSLKDEVAQLKKESEHGDHQRKEIDELCSEIARLKEQKETGSFFQRLKKLLK</sequence>
<dbReference type="EMBL" id="QLTR01000050">
    <property type="protein sequence ID" value="RAS54435.1"/>
    <property type="molecule type" value="Genomic_DNA"/>
</dbReference>
<keyword evidence="3" id="KW-0808">Transferase</keyword>
<feature type="coiled-coil region" evidence="1">
    <location>
        <begin position="270"/>
        <end position="314"/>
    </location>
</feature>
<dbReference type="InterPro" id="IPR029063">
    <property type="entry name" value="SAM-dependent_MTases_sf"/>
</dbReference>
<dbReference type="RefSeq" id="WP_112404803.1">
    <property type="nucleotide sequence ID" value="NZ_QLTR01000050.1"/>
</dbReference>
<name>A0A329DW10_VIBDI</name>
<dbReference type="Pfam" id="PF08241">
    <property type="entry name" value="Methyltransf_11"/>
    <property type="match status" value="1"/>
</dbReference>
<dbReference type="Proteomes" id="UP000248729">
    <property type="component" value="Unassembled WGS sequence"/>
</dbReference>
<dbReference type="CDD" id="cd02440">
    <property type="entry name" value="AdoMet_MTases"/>
    <property type="match status" value="1"/>
</dbReference>
<proteinExistence type="predicted"/>
<dbReference type="GO" id="GO:0032259">
    <property type="term" value="P:methylation"/>
    <property type="evidence" value="ECO:0007669"/>
    <property type="project" value="UniProtKB-KW"/>
</dbReference>
<dbReference type="InterPro" id="IPR013216">
    <property type="entry name" value="Methyltransf_11"/>
</dbReference>
<dbReference type="Gene3D" id="3.40.50.150">
    <property type="entry name" value="Vaccinia Virus protein VP39"/>
    <property type="match status" value="1"/>
</dbReference>
<feature type="domain" description="Methyltransferase type 11" evidence="2">
    <location>
        <begin position="34"/>
        <end position="132"/>
    </location>
</feature>
<dbReference type="PANTHER" id="PTHR43861:SF6">
    <property type="entry name" value="METHYLTRANSFERASE TYPE 11"/>
    <property type="match status" value="1"/>
</dbReference>
<keyword evidence="3" id="KW-0489">Methyltransferase</keyword>
<evidence type="ECO:0000313" key="3">
    <source>
        <dbReference type="EMBL" id="RAS54435.1"/>
    </source>
</evidence>
<protein>
    <submittedName>
        <fullName evidence="3">Methyltransferase family protein</fullName>
    </submittedName>
</protein>
<accession>A0A329DW10</accession>
<dbReference type="PANTHER" id="PTHR43861">
    <property type="entry name" value="TRANS-ACONITATE 2-METHYLTRANSFERASE-RELATED"/>
    <property type="match status" value="1"/>
</dbReference>
<evidence type="ECO:0000259" key="2">
    <source>
        <dbReference type="Pfam" id="PF08241"/>
    </source>
</evidence>
<gene>
    <name evidence="3" type="ORF">DET48_1507</name>
</gene>
<dbReference type="SUPFAM" id="SSF53335">
    <property type="entry name" value="S-adenosyl-L-methionine-dependent methyltransferases"/>
    <property type="match status" value="1"/>
</dbReference>
<dbReference type="GO" id="GO:0008757">
    <property type="term" value="F:S-adenosylmethionine-dependent methyltransferase activity"/>
    <property type="evidence" value="ECO:0007669"/>
    <property type="project" value="InterPro"/>
</dbReference>
<keyword evidence="1" id="KW-0175">Coiled coil</keyword>
<organism evidence="3 4">
    <name type="scientific">Vibrio diazotrophicus</name>
    <dbReference type="NCBI Taxonomy" id="685"/>
    <lineage>
        <taxon>Bacteria</taxon>
        <taxon>Pseudomonadati</taxon>
        <taxon>Pseudomonadota</taxon>
        <taxon>Gammaproteobacteria</taxon>
        <taxon>Vibrionales</taxon>
        <taxon>Vibrionaceae</taxon>
        <taxon>Vibrio</taxon>
    </lineage>
</organism>
<evidence type="ECO:0000313" key="4">
    <source>
        <dbReference type="Proteomes" id="UP000248729"/>
    </source>
</evidence>
<reference evidence="3 4" key="1">
    <citation type="submission" date="2018-06" db="EMBL/GenBank/DDBJ databases">
        <title>Freshwater and sediment microbial communities from various areas in North America, analyzing microbe dynamics in response to fracking.</title>
        <authorList>
            <person name="Lamendella R."/>
        </authorList>
    </citation>
    <scope>NUCLEOTIDE SEQUENCE [LARGE SCALE GENOMIC DNA]</scope>
    <source>
        <strain evidence="3 4">99A</strain>
    </source>
</reference>
<evidence type="ECO:0000256" key="1">
    <source>
        <dbReference type="SAM" id="Coils"/>
    </source>
</evidence>
<comment type="caution">
    <text evidence="3">The sequence shown here is derived from an EMBL/GenBank/DDBJ whole genome shotgun (WGS) entry which is preliminary data.</text>
</comment>